<dbReference type="AlphaFoldDB" id="M0NDQ6"/>
<sequence>MNMLRAVTDDGDRFVALTPNRFNAEVAKHFLRALQQEFGQKLVIVLDNAPYFIAKTLKKQAAADGLLLEYLPPRSPEMNPLENCWLQLRAARANRLFRTLDEVKTYLSTTLPQLKSPEIYHYLC</sequence>
<name>M0NDQ6_9EURY</name>
<comment type="caution">
    <text evidence="2">The sequence shown here is derived from an EMBL/GenBank/DDBJ whole genome shotgun (WGS) entry which is preliminary data.</text>
</comment>
<dbReference type="GO" id="GO:0003676">
    <property type="term" value="F:nucleic acid binding"/>
    <property type="evidence" value="ECO:0007669"/>
    <property type="project" value="InterPro"/>
</dbReference>
<protein>
    <submittedName>
        <fullName evidence="2">Transposase</fullName>
    </submittedName>
</protein>
<evidence type="ECO:0000313" key="2">
    <source>
        <dbReference type="EMBL" id="EMA55224.1"/>
    </source>
</evidence>
<dbReference type="SUPFAM" id="SSF53098">
    <property type="entry name" value="Ribonuclease H-like"/>
    <property type="match status" value="1"/>
</dbReference>
<reference evidence="2 3" key="1">
    <citation type="journal article" date="2014" name="PLoS Genet.">
        <title>Phylogenetically driven sequencing of extremely halophilic archaea reveals strategies for static and dynamic osmo-response.</title>
        <authorList>
            <person name="Becker E.A."/>
            <person name="Seitzer P.M."/>
            <person name="Tritt A."/>
            <person name="Larsen D."/>
            <person name="Krusor M."/>
            <person name="Yao A.I."/>
            <person name="Wu D."/>
            <person name="Madern D."/>
            <person name="Eisen J.A."/>
            <person name="Darling A.E."/>
            <person name="Facciotti M.T."/>
        </authorList>
    </citation>
    <scope>NUCLEOTIDE SEQUENCE [LARGE SCALE GENOMIC DNA]</scope>
    <source>
        <strain evidence="2 3">JCM 13552</strain>
    </source>
</reference>
<dbReference type="eggNOG" id="arCOG02129">
    <property type="taxonomic scope" value="Archaea"/>
</dbReference>
<dbReference type="InterPro" id="IPR038717">
    <property type="entry name" value="Tc1-like_DDE_dom"/>
</dbReference>
<dbReference type="STRING" id="1227457.C451_05488"/>
<dbReference type="Pfam" id="PF13358">
    <property type="entry name" value="DDE_3"/>
    <property type="match status" value="1"/>
</dbReference>
<evidence type="ECO:0000259" key="1">
    <source>
        <dbReference type="Pfam" id="PF13358"/>
    </source>
</evidence>
<dbReference type="InterPro" id="IPR036397">
    <property type="entry name" value="RNaseH_sf"/>
</dbReference>
<dbReference type="EMBL" id="AOMF01000117">
    <property type="protein sequence ID" value="EMA55224.1"/>
    <property type="molecule type" value="Genomic_DNA"/>
</dbReference>
<dbReference type="Gene3D" id="3.30.420.10">
    <property type="entry name" value="Ribonuclease H-like superfamily/Ribonuclease H"/>
    <property type="match status" value="1"/>
</dbReference>
<proteinExistence type="predicted"/>
<gene>
    <name evidence="2" type="ORF">C451_05488</name>
</gene>
<feature type="domain" description="Tc1-like transposase DDE" evidence="1">
    <location>
        <begin position="1"/>
        <end position="104"/>
    </location>
</feature>
<dbReference type="InterPro" id="IPR012337">
    <property type="entry name" value="RNaseH-like_sf"/>
</dbReference>
<keyword evidence="3" id="KW-1185">Reference proteome</keyword>
<organism evidence="2 3">
    <name type="scientific">Halococcus thailandensis JCM 13552</name>
    <dbReference type="NCBI Taxonomy" id="1227457"/>
    <lineage>
        <taxon>Archaea</taxon>
        <taxon>Methanobacteriati</taxon>
        <taxon>Methanobacteriota</taxon>
        <taxon>Stenosarchaea group</taxon>
        <taxon>Halobacteria</taxon>
        <taxon>Halobacteriales</taxon>
        <taxon>Halococcaceae</taxon>
        <taxon>Halococcus</taxon>
    </lineage>
</organism>
<evidence type="ECO:0000313" key="3">
    <source>
        <dbReference type="Proteomes" id="UP000011680"/>
    </source>
</evidence>
<dbReference type="Proteomes" id="UP000011680">
    <property type="component" value="Unassembled WGS sequence"/>
</dbReference>
<accession>M0NDQ6</accession>